<sequence>MYTSARITASKATTHNYIQNMGKSSFFVLSHSWTRYSDRSISSPGLQRTGLLLSGSKSSSSKLLEVQCEVSTGSDDSMLATPAATMESPAANSDNSMSAAGVSQVTRASLTSAVQQTCFHVMLQ</sequence>
<keyword evidence="2" id="KW-1185">Reference proteome</keyword>
<gene>
    <name evidence="1" type="ORF">AMECASPLE_013832</name>
</gene>
<evidence type="ECO:0000313" key="2">
    <source>
        <dbReference type="Proteomes" id="UP001469553"/>
    </source>
</evidence>
<name>A0ABV0XEJ8_9TELE</name>
<dbReference type="Proteomes" id="UP001469553">
    <property type="component" value="Unassembled WGS sequence"/>
</dbReference>
<protein>
    <submittedName>
        <fullName evidence="1">Uncharacterized protein</fullName>
    </submittedName>
</protein>
<evidence type="ECO:0000313" key="1">
    <source>
        <dbReference type="EMBL" id="MEQ2279883.1"/>
    </source>
</evidence>
<proteinExistence type="predicted"/>
<accession>A0ABV0XEJ8</accession>
<dbReference type="EMBL" id="JAHRIP010000918">
    <property type="protein sequence ID" value="MEQ2279883.1"/>
    <property type="molecule type" value="Genomic_DNA"/>
</dbReference>
<organism evidence="1 2">
    <name type="scientific">Ameca splendens</name>
    <dbReference type="NCBI Taxonomy" id="208324"/>
    <lineage>
        <taxon>Eukaryota</taxon>
        <taxon>Metazoa</taxon>
        <taxon>Chordata</taxon>
        <taxon>Craniata</taxon>
        <taxon>Vertebrata</taxon>
        <taxon>Euteleostomi</taxon>
        <taxon>Actinopterygii</taxon>
        <taxon>Neopterygii</taxon>
        <taxon>Teleostei</taxon>
        <taxon>Neoteleostei</taxon>
        <taxon>Acanthomorphata</taxon>
        <taxon>Ovalentaria</taxon>
        <taxon>Atherinomorphae</taxon>
        <taxon>Cyprinodontiformes</taxon>
        <taxon>Goodeidae</taxon>
        <taxon>Ameca</taxon>
    </lineage>
</organism>
<reference evidence="1 2" key="1">
    <citation type="submission" date="2021-06" db="EMBL/GenBank/DDBJ databases">
        <authorList>
            <person name="Palmer J.M."/>
        </authorList>
    </citation>
    <scope>NUCLEOTIDE SEQUENCE [LARGE SCALE GENOMIC DNA]</scope>
    <source>
        <strain evidence="1 2">AS_MEX2019</strain>
        <tissue evidence="1">Muscle</tissue>
    </source>
</reference>
<comment type="caution">
    <text evidence="1">The sequence shown here is derived from an EMBL/GenBank/DDBJ whole genome shotgun (WGS) entry which is preliminary data.</text>
</comment>